<organism evidence="1 2">
    <name type="scientific">Paraburkholderia unamae</name>
    <dbReference type="NCBI Taxonomy" id="219649"/>
    <lineage>
        <taxon>Bacteria</taxon>
        <taxon>Pseudomonadati</taxon>
        <taxon>Pseudomonadota</taxon>
        <taxon>Betaproteobacteria</taxon>
        <taxon>Burkholderiales</taxon>
        <taxon>Burkholderiaceae</taxon>
        <taxon>Paraburkholderia</taxon>
    </lineage>
</organism>
<accession>A0ABX5KDK3</accession>
<protein>
    <submittedName>
        <fullName evidence="1">Uncharacterized protein</fullName>
    </submittedName>
</protein>
<dbReference type="RefSeq" id="WP_165842039.1">
    <property type="nucleotide sequence ID" value="NZ_QEOB01000018.1"/>
</dbReference>
<gene>
    <name evidence="1" type="ORF">C7402_11833</name>
</gene>
<dbReference type="EMBL" id="QEOB01000018">
    <property type="protein sequence ID" value="PVX75101.1"/>
    <property type="molecule type" value="Genomic_DNA"/>
</dbReference>
<evidence type="ECO:0000313" key="1">
    <source>
        <dbReference type="EMBL" id="PVX75101.1"/>
    </source>
</evidence>
<proteinExistence type="predicted"/>
<comment type="caution">
    <text evidence="1">The sequence shown here is derived from an EMBL/GenBank/DDBJ whole genome shotgun (WGS) entry which is preliminary data.</text>
</comment>
<name>A0ABX5KDK3_9BURK</name>
<evidence type="ECO:0000313" key="2">
    <source>
        <dbReference type="Proteomes" id="UP000245712"/>
    </source>
</evidence>
<sequence length="54" mass="6302">MIFGLLLSHLPHVNEARPHYEALLSLEPVRRRSVKSGLKNPLKSLWRRIKSRLS</sequence>
<keyword evidence="2" id="KW-1185">Reference proteome</keyword>
<reference evidence="1 2" key="1">
    <citation type="submission" date="2018-05" db="EMBL/GenBank/DDBJ databases">
        <title>Genomic Encyclopedia of Type Strains, Phase IV (KMG-V): Genome sequencing to study the core and pangenomes of soil and plant-associated prokaryotes.</title>
        <authorList>
            <person name="Whitman W."/>
        </authorList>
    </citation>
    <scope>NUCLEOTIDE SEQUENCE [LARGE SCALE GENOMIC DNA]</scope>
    <source>
        <strain evidence="1 2">SCZa-39</strain>
    </source>
</reference>
<dbReference type="Proteomes" id="UP000245712">
    <property type="component" value="Unassembled WGS sequence"/>
</dbReference>